<organism evidence="1 2">
    <name type="scientific">Lates japonicus</name>
    <name type="common">Japanese lates</name>
    <dbReference type="NCBI Taxonomy" id="270547"/>
    <lineage>
        <taxon>Eukaryota</taxon>
        <taxon>Metazoa</taxon>
        <taxon>Chordata</taxon>
        <taxon>Craniata</taxon>
        <taxon>Vertebrata</taxon>
        <taxon>Euteleostomi</taxon>
        <taxon>Actinopterygii</taxon>
        <taxon>Neopterygii</taxon>
        <taxon>Teleostei</taxon>
        <taxon>Neoteleostei</taxon>
        <taxon>Acanthomorphata</taxon>
        <taxon>Carangaria</taxon>
        <taxon>Carangaria incertae sedis</taxon>
        <taxon>Centropomidae</taxon>
        <taxon>Lates</taxon>
    </lineage>
</organism>
<comment type="caution">
    <text evidence="1">The sequence shown here is derived from an EMBL/GenBank/DDBJ whole genome shotgun (WGS) entry which is preliminary data.</text>
</comment>
<evidence type="ECO:0000313" key="1">
    <source>
        <dbReference type="EMBL" id="GLD57958.1"/>
    </source>
</evidence>
<gene>
    <name evidence="1" type="ORF">AKAME5_001012000</name>
</gene>
<proteinExistence type="predicted"/>
<reference evidence="1" key="1">
    <citation type="submission" date="2022-08" db="EMBL/GenBank/DDBJ databases">
        <title>Genome sequencing of akame (Lates japonicus).</title>
        <authorList>
            <person name="Hashiguchi Y."/>
            <person name="Takahashi H."/>
        </authorList>
    </citation>
    <scope>NUCLEOTIDE SEQUENCE</scope>
    <source>
        <strain evidence="1">Kochi</strain>
    </source>
</reference>
<name>A0AAD3MNB2_LATJO</name>
<dbReference type="Proteomes" id="UP001279410">
    <property type="component" value="Unassembled WGS sequence"/>
</dbReference>
<evidence type="ECO:0000313" key="2">
    <source>
        <dbReference type="Proteomes" id="UP001279410"/>
    </source>
</evidence>
<protein>
    <submittedName>
        <fullName evidence="1">Uncharacterized protein</fullName>
    </submittedName>
</protein>
<dbReference type="AlphaFoldDB" id="A0AAD3MNB2"/>
<dbReference type="EMBL" id="BRZM01000031">
    <property type="protein sequence ID" value="GLD57958.1"/>
    <property type="molecule type" value="Genomic_DNA"/>
</dbReference>
<accession>A0AAD3MNB2</accession>
<keyword evidence="2" id="KW-1185">Reference proteome</keyword>
<sequence length="393" mass="44342">MAAEQNEREEEFLESNIFRKNSFIIIEEVLELSDQTEEDTTMLVDEILHSIFFLGEINDPPYSPDDIFDDEEMLNVLRECYPRPFDLYSSQLPKRSPFSCVLDMIVHLIGQENEREITGTLQELIGQLSRGPKAKHLISFAVCVSQNTEISDSVRYYGVSMSTSGRPPGQIIAAASCLSAWDSHVADAVMTYYPDKTKKSYFDGTIRLPDNIRCQAFKLSDATEVPPCRSCGNLFGLRTTESKEWAYGNCAEAESLSNLLKNEIQVKKQIVHLIGQENEREITGTLQELIGQLSRGPKAKHLISFAVCVSQNTEISDSVRYYGVSMSTSGRRPGQIIAAASCLSAWDSHVADAVMTYYPDKTKKSYFDGTIRLPNNIRRYTELQRHCYNGSDW</sequence>